<name>A0A841C339_9ACTN</name>
<keyword evidence="10" id="KW-1185">Reference proteome</keyword>
<dbReference type="Proteomes" id="UP000587527">
    <property type="component" value="Unassembled WGS sequence"/>
</dbReference>
<keyword evidence="4 6" id="KW-0862">Zinc</keyword>
<evidence type="ECO:0000256" key="1">
    <source>
        <dbReference type="ARBA" id="ARBA00022670"/>
    </source>
</evidence>
<dbReference type="InterPro" id="IPR001915">
    <property type="entry name" value="Peptidase_M48"/>
</dbReference>
<feature type="transmembrane region" description="Helical" evidence="7">
    <location>
        <begin position="6"/>
        <end position="23"/>
    </location>
</feature>
<feature type="transmembrane region" description="Helical" evidence="7">
    <location>
        <begin position="78"/>
        <end position="98"/>
    </location>
</feature>
<dbReference type="EMBL" id="JACHMN010000003">
    <property type="protein sequence ID" value="MBB5874325.1"/>
    <property type="molecule type" value="Genomic_DNA"/>
</dbReference>
<protein>
    <submittedName>
        <fullName evidence="9">Zn-dependent protease with chaperone function</fullName>
    </submittedName>
</protein>
<evidence type="ECO:0000259" key="8">
    <source>
        <dbReference type="Pfam" id="PF01435"/>
    </source>
</evidence>
<evidence type="ECO:0000313" key="9">
    <source>
        <dbReference type="EMBL" id="MBB5874325.1"/>
    </source>
</evidence>
<dbReference type="RefSeq" id="WP_184846363.1">
    <property type="nucleotide sequence ID" value="NZ_JACHMN010000003.1"/>
</dbReference>
<dbReference type="GO" id="GO:0046872">
    <property type="term" value="F:metal ion binding"/>
    <property type="evidence" value="ECO:0007669"/>
    <property type="project" value="UniProtKB-KW"/>
</dbReference>
<keyword evidence="7" id="KW-0812">Transmembrane</keyword>
<sequence length="296" mass="31547">MRTWVYLPLLLSVALPWASRWMSARAAPSLAARTVAAAAVVAGTASVCCLALLALTLFDDLPPLSAYDHRPDLGLPKPVPGWVALAAAVLLLAGSVRLGRLVRIRMRVLGDLRQLGRPNAGLVIADSPEPFAVAVPGRPGHILMTSGMLRLLDVDERRVLFAHEQAHLARGHHRLVSAAAWAAAVNPLLRPMASLVSHLVERWADEDAAAEVGDRELVARAVAKASLAGSHRRFEPAMGLHGAGAVQRVSALIAPRRQHSWRDPIAVVGLSVSLLAAVAVAVLEFVEVAEEWLALL</sequence>
<reference evidence="9 10" key="1">
    <citation type="submission" date="2020-08" db="EMBL/GenBank/DDBJ databases">
        <title>Sequencing the genomes of 1000 actinobacteria strains.</title>
        <authorList>
            <person name="Klenk H.-P."/>
        </authorList>
    </citation>
    <scope>NUCLEOTIDE SEQUENCE [LARGE SCALE GENOMIC DNA]</scope>
    <source>
        <strain evidence="9 10">DSM 45362</strain>
    </source>
</reference>
<dbReference type="Pfam" id="PF01435">
    <property type="entry name" value="Peptidase_M48"/>
    <property type="match status" value="1"/>
</dbReference>
<feature type="domain" description="Peptidase M48" evidence="8">
    <location>
        <begin position="104"/>
        <end position="176"/>
    </location>
</feature>
<accession>A0A841C339</accession>
<proteinExistence type="inferred from homology"/>
<comment type="caution">
    <text evidence="9">The sequence shown here is derived from an EMBL/GenBank/DDBJ whole genome shotgun (WGS) entry which is preliminary data.</text>
</comment>
<evidence type="ECO:0000256" key="7">
    <source>
        <dbReference type="SAM" id="Phobius"/>
    </source>
</evidence>
<keyword evidence="7" id="KW-0472">Membrane</keyword>
<dbReference type="InterPro" id="IPR052173">
    <property type="entry name" value="Beta-lactam_resp_regulator"/>
</dbReference>
<dbReference type="PANTHER" id="PTHR34978">
    <property type="entry name" value="POSSIBLE SENSOR-TRANSDUCER PROTEIN BLAR"/>
    <property type="match status" value="1"/>
</dbReference>
<evidence type="ECO:0000256" key="6">
    <source>
        <dbReference type="RuleBase" id="RU003983"/>
    </source>
</evidence>
<dbReference type="GO" id="GO:0004222">
    <property type="term" value="F:metalloendopeptidase activity"/>
    <property type="evidence" value="ECO:0007669"/>
    <property type="project" value="InterPro"/>
</dbReference>
<evidence type="ECO:0000256" key="2">
    <source>
        <dbReference type="ARBA" id="ARBA00022723"/>
    </source>
</evidence>
<dbReference type="PANTHER" id="PTHR34978:SF3">
    <property type="entry name" value="SLR0241 PROTEIN"/>
    <property type="match status" value="1"/>
</dbReference>
<evidence type="ECO:0000313" key="10">
    <source>
        <dbReference type="Proteomes" id="UP000587527"/>
    </source>
</evidence>
<comment type="similarity">
    <text evidence="6">Belongs to the peptidase M48 family.</text>
</comment>
<keyword evidence="2" id="KW-0479">Metal-binding</keyword>
<gene>
    <name evidence="9" type="ORF">F4553_007759</name>
</gene>
<evidence type="ECO:0000256" key="4">
    <source>
        <dbReference type="ARBA" id="ARBA00022833"/>
    </source>
</evidence>
<dbReference type="AlphaFoldDB" id="A0A841C339"/>
<dbReference type="Gene3D" id="3.30.2010.10">
    <property type="entry name" value="Metalloproteases ('zincins'), catalytic domain"/>
    <property type="match status" value="1"/>
</dbReference>
<keyword evidence="3 6" id="KW-0378">Hydrolase</keyword>
<keyword evidence="5 6" id="KW-0482">Metalloprotease</keyword>
<feature type="transmembrane region" description="Helical" evidence="7">
    <location>
        <begin position="265"/>
        <end position="286"/>
    </location>
</feature>
<comment type="cofactor">
    <cofactor evidence="6">
        <name>Zn(2+)</name>
        <dbReference type="ChEBI" id="CHEBI:29105"/>
    </cofactor>
    <text evidence="6">Binds 1 zinc ion per subunit.</text>
</comment>
<organism evidence="9 10">
    <name type="scientific">Allocatelliglobosispora scoriae</name>
    <dbReference type="NCBI Taxonomy" id="643052"/>
    <lineage>
        <taxon>Bacteria</taxon>
        <taxon>Bacillati</taxon>
        <taxon>Actinomycetota</taxon>
        <taxon>Actinomycetes</taxon>
        <taxon>Micromonosporales</taxon>
        <taxon>Micromonosporaceae</taxon>
        <taxon>Allocatelliglobosispora</taxon>
    </lineage>
</organism>
<evidence type="ECO:0000256" key="3">
    <source>
        <dbReference type="ARBA" id="ARBA00022801"/>
    </source>
</evidence>
<dbReference type="CDD" id="cd07326">
    <property type="entry name" value="M56_BlaR1_MecR1_like"/>
    <property type="match status" value="1"/>
</dbReference>
<keyword evidence="1 6" id="KW-0645">Protease</keyword>
<evidence type="ECO:0000256" key="5">
    <source>
        <dbReference type="ARBA" id="ARBA00023049"/>
    </source>
</evidence>
<feature type="transmembrane region" description="Helical" evidence="7">
    <location>
        <begin position="35"/>
        <end position="58"/>
    </location>
</feature>
<dbReference type="GO" id="GO:0006508">
    <property type="term" value="P:proteolysis"/>
    <property type="evidence" value="ECO:0007669"/>
    <property type="project" value="UniProtKB-KW"/>
</dbReference>
<keyword evidence="7" id="KW-1133">Transmembrane helix</keyword>